<organism evidence="9 10">
    <name type="scientific">Globisporangium ultimum (strain ATCC 200006 / CBS 805.95 / DAOM BR144)</name>
    <name type="common">Pythium ultimum</name>
    <dbReference type="NCBI Taxonomy" id="431595"/>
    <lineage>
        <taxon>Eukaryota</taxon>
        <taxon>Sar</taxon>
        <taxon>Stramenopiles</taxon>
        <taxon>Oomycota</taxon>
        <taxon>Peronosporomycetes</taxon>
        <taxon>Pythiales</taxon>
        <taxon>Pythiaceae</taxon>
        <taxon>Globisporangium</taxon>
    </lineage>
</organism>
<dbReference type="VEuPathDB" id="FungiDB:PYU1_G008889"/>
<sequence length="188" mass="18081">MKFSIVAVAATFAVANAVDCDLMKVRPLLTNANVATCTTDSGFSFVPPTKPTADTMTKICASAACKNVLAAVEALGLGDCALLGLQLETDLLKPIQAACSGSSTDTTTATAGSTAGSSAGNSSTGATVGSTTTSGSTTAESSASSADADTVDTPAATKTPTPSPTSGASSAVIATGAAVMAAIAASFL</sequence>
<evidence type="ECO:0000256" key="2">
    <source>
        <dbReference type="ARBA" id="ARBA00009544"/>
    </source>
</evidence>
<dbReference type="Pfam" id="PF00964">
    <property type="entry name" value="Elicitin"/>
    <property type="match status" value="1"/>
</dbReference>
<comment type="subcellular location">
    <subcellularLocation>
        <location evidence="1 6">Secreted</location>
    </subcellularLocation>
</comment>
<evidence type="ECO:0000256" key="6">
    <source>
        <dbReference type="RuleBase" id="RU368111"/>
    </source>
</evidence>
<evidence type="ECO:0000256" key="8">
    <source>
        <dbReference type="SAM" id="SignalP"/>
    </source>
</evidence>
<evidence type="ECO:0000256" key="5">
    <source>
        <dbReference type="ARBA" id="ARBA00023157"/>
    </source>
</evidence>
<dbReference type="GO" id="GO:0052040">
    <property type="term" value="P:symbiont-mediated perturbation of host programmed cell death"/>
    <property type="evidence" value="ECO:0007669"/>
    <property type="project" value="UniProtKB-UniRule"/>
</dbReference>
<evidence type="ECO:0000313" key="10">
    <source>
        <dbReference type="Proteomes" id="UP000019132"/>
    </source>
</evidence>
<feature type="signal peptide" evidence="8">
    <location>
        <begin position="1"/>
        <end position="17"/>
    </location>
</feature>
<dbReference type="eggNOG" id="ENOG502SVCH">
    <property type="taxonomic scope" value="Eukaryota"/>
</dbReference>
<keyword evidence="8" id="KW-0732">Signal</keyword>
<dbReference type="HOGENOM" id="CLU_087770_0_1_1"/>
<feature type="chain" id="PRO_5003868270" description="Elicitin" evidence="8">
    <location>
        <begin position="18"/>
        <end position="188"/>
    </location>
</feature>
<reference evidence="10" key="1">
    <citation type="journal article" date="2010" name="Genome Biol.">
        <title>Genome sequence of the necrotrophic plant pathogen Pythium ultimum reveals original pathogenicity mechanisms and effector repertoire.</title>
        <authorList>
            <person name="Levesque C.A."/>
            <person name="Brouwer H."/>
            <person name="Cano L."/>
            <person name="Hamilton J.P."/>
            <person name="Holt C."/>
            <person name="Huitema E."/>
            <person name="Raffaele S."/>
            <person name="Robideau G.P."/>
            <person name="Thines M."/>
            <person name="Win J."/>
            <person name="Zerillo M.M."/>
            <person name="Beakes G.W."/>
            <person name="Boore J.L."/>
            <person name="Busam D."/>
            <person name="Dumas B."/>
            <person name="Ferriera S."/>
            <person name="Fuerstenberg S.I."/>
            <person name="Gachon C.M."/>
            <person name="Gaulin E."/>
            <person name="Govers F."/>
            <person name="Grenville-Briggs L."/>
            <person name="Horner N."/>
            <person name="Hostetler J."/>
            <person name="Jiang R.H."/>
            <person name="Johnson J."/>
            <person name="Krajaejun T."/>
            <person name="Lin H."/>
            <person name="Meijer H.J."/>
            <person name="Moore B."/>
            <person name="Morris P."/>
            <person name="Phuntmart V."/>
            <person name="Puiu D."/>
            <person name="Shetty J."/>
            <person name="Stajich J.E."/>
            <person name="Tripathy S."/>
            <person name="Wawra S."/>
            <person name="van West P."/>
            <person name="Whitty B.R."/>
            <person name="Coutinho P.M."/>
            <person name="Henrissat B."/>
            <person name="Martin F."/>
            <person name="Thomas P.D."/>
            <person name="Tyler B.M."/>
            <person name="De Vries R.P."/>
            <person name="Kamoun S."/>
            <person name="Yandell M."/>
            <person name="Tisserat N."/>
            <person name="Buell C.R."/>
        </authorList>
    </citation>
    <scope>NUCLEOTIDE SEQUENCE</scope>
    <source>
        <strain evidence="10">DAOM:BR144</strain>
    </source>
</reference>
<dbReference type="Proteomes" id="UP000019132">
    <property type="component" value="Unassembled WGS sequence"/>
</dbReference>
<evidence type="ECO:0000256" key="3">
    <source>
        <dbReference type="ARBA" id="ARBA00022525"/>
    </source>
</evidence>
<dbReference type="GO" id="GO:0005576">
    <property type="term" value="C:extracellular region"/>
    <property type="evidence" value="ECO:0007669"/>
    <property type="project" value="UniProtKB-SubCell"/>
</dbReference>
<dbReference type="EnsemblProtists" id="PYU1_T008907">
    <property type="protein sequence ID" value="PYU1_T008907"/>
    <property type="gene ID" value="PYU1_G008889"/>
</dbReference>
<keyword evidence="5 6" id="KW-1015">Disulfide bond</keyword>
<dbReference type="STRING" id="431595.K3WVA9"/>
<accession>K3WVA9</accession>
<reference evidence="10" key="2">
    <citation type="submission" date="2010-04" db="EMBL/GenBank/DDBJ databases">
        <authorList>
            <person name="Buell R."/>
            <person name="Hamilton J."/>
            <person name="Hostetler J."/>
        </authorList>
    </citation>
    <scope>NUCLEOTIDE SEQUENCE [LARGE SCALE GENOMIC DNA]</scope>
    <source>
        <strain evidence="10">DAOM:BR144</strain>
    </source>
</reference>
<keyword evidence="4 6" id="KW-0928">Hypersensitive response elicitation</keyword>
<dbReference type="AlphaFoldDB" id="K3WVA9"/>
<dbReference type="Gene3D" id="1.10.239.10">
    <property type="entry name" value="Elicitin domain"/>
    <property type="match status" value="1"/>
</dbReference>
<dbReference type="OMA" id="MTKICAS"/>
<evidence type="ECO:0000256" key="7">
    <source>
        <dbReference type="SAM" id="MobiDB-lite"/>
    </source>
</evidence>
<dbReference type="InterPro" id="IPR002200">
    <property type="entry name" value="Elicitin"/>
</dbReference>
<proteinExistence type="inferred from homology"/>
<evidence type="ECO:0000256" key="1">
    <source>
        <dbReference type="ARBA" id="ARBA00004613"/>
    </source>
</evidence>
<keyword evidence="3 6" id="KW-0964">Secreted</keyword>
<name>K3WVA9_GLOUD</name>
<dbReference type="SMART" id="SM01187">
    <property type="entry name" value="Elicitin"/>
    <property type="match status" value="1"/>
</dbReference>
<comment type="function">
    <text evidence="6">Induces local and distal defense responses (incompatible hypersensitive reaction) in plants from the solanaceae and cruciferae families. Elicits leaf necrosis and causes the accumulation of pathogenesis-related proteins. Might interact with the lipidic molecules of the plasma membrane.</text>
</comment>
<dbReference type="SUPFAM" id="SSF48647">
    <property type="entry name" value="Fungal elicitin"/>
    <property type="match status" value="1"/>
</dbReference>
<comment type="similarity">
    <text evidence="2 6">Belongs to the elicitin family.</text>
</comment>
<dbReference type="InParanoid" id="K3WVA9"/>
<protein>
    <recommendedName>
        <fullName evidence="6">Elicitin</fullName>
    </recommendedName>
</protein>
<dbReference type="EMBL" id="GL376599">
    <property type="status" value="NOT_ANNOTATED_CDS"/>
    <property type="molecule type" value="Genomic_DNA"/>
</dbReference>
<reference evidence="9" key="3">
    <citation type="submission" date="2015-02" db="UniProtKB">
        <authorList>
            <consortium name="EnsemblProtists"/>
        </authorList>
    </citation>
    <scope>IDENTIFICATION</scope>
    <source>
        <strain evidence="9">DAOM BR144</strain>
    </source>
</reference>
<dbReference type="InterPro" id="IPR036470">
    <property type="entry name" value="Elicitin_sf"/>
</dbReference>
<evidence type="ECO:0000313" key="9">
    <source>
        <dbReference type="EnsemblProtists" id="PYU1_T008907"/>
    </source>
</evidence>
<feature type="region of interest" description="Disordered" evidence="7">
    <location>
        <begin position="99"/>
        <end position="169"/>
    </location>
</feature>
<keyword evidence="10" id="KW-1185">Reference proteome</keyword>
<evidence type="ECO:0000256" key="4">
    <source>
        <dbReference type="ARBA" id="ARBA00022978"/>
    </source>
</evidence>